<keyword evidence="3 7" id="KW-0378">Hydrolase</keyword>
<evidence type="ECO:0000256" key="7">
    <source>
        <dbReference type="RuleBase" id="RU000492"/>
    </source>
</evidence>
<dbReference type="GO" id="GO:0003723">
    <property type="term" value="F:RNA binding"/>
    <property type="evidence" value="ECO:0007669"/>
    <property type="project" value="UniProtKB-KW"/>
</dbReference>
<dbReference type="Pfam" id="PF00271">
    <property type="entry name" value="Helicase_C"/>
    <property type="match status" value="1"/>
</dbReference>
<reference evidence="10" key="1">
    <citation type="submission" date="2020-10" db="EMBL/GenBank/DDBJ databases">
        <authorList>
            <person name="Han B."/>
            <person name="Lu T."/>
            <person name="Zhao Q."/>
            <person name="Huang X."/>
            <person name="Zhao Y."/>
        </authorList>
    </citation>
    <scope>NUCLEOTIDE SEQUENCE</scope>
</reference>
<name>A0A811Q5Q2_9POAL</name>
<evidence type="ECO:0000313" key="10">
    <source>
        <dbReference type="EMBL" id="CAD6251380.1"/>
    </source>
</evidence>
<evidence type="ECO:0000313" key="11">
    <source>
        <dbReference type="Proteomes" id="UP000604825"/>
    </source>
</evidence>
<keyword evidence="11" id="KW-1185">Reference proteome</keyword>
<dbReference type="EMBL" id="CAJGYO010000008">
    <property type="protein sequence ID" value="CAD6251380.1"/>
    <property type="molecule type" value="Genomic_DNA"/>
</dbReference>
<keyword evidence="6" id="KW-0694">RNA-binding</keyword>
<gene>
    <name evidence="10" type="ORF">NCGR_LOCUS35127</name>
</gene>
<dbReference type="InterPro" id="IPR014001">
    <property type="entry name" value="Helicase_ATP-bd"/>
</dbReference>
<dbReference type="AlphaFoldDB" id="A0A811Q5Q2"/>
<dbReference type="Gene3D" id="3.40.50.300">
    <property type="entry name" value="P-loop containing nucleotide triphosphate hydrolases"/>
    <property type="match status" value="2"/>
</dbReference>
<dbReference type="InterPro" id="IPR027417">
    <property type="entry name" value="P-loop_NTPase"/>
</dbReference>
<dbReference type="PROSITE" id="PS51192">
    <property type="entry name" value="HELICASE_ATP_BIND_1"/>
    <property type="match status" value="1"/>
</dbReference>
<dbReference type="Proteomes" id="UP000604825">
    <property type="component" value="Unassembled WGS sequence"/>
</dbReference>
<dbReference type="PROSITE" id="PS00039">
    <property type="entry name" value="DEAD_ATP_HELICASE"/>
    <property type="match status" value="1"/>
</dbReference>
<dbReference type="PANTHER" id="PTHR47958">
    <property type="entry name" value="ATP-DEPENDENT RNA HELICASE DBP3"/>
    <property type="match status" value="1"/>
</dbReference>
<dbReference type="Pfam" id="PF00270">
    <property type="entry name" value="DEAD"/>
    <property type="match status" value="1"/>
</dbReference>
<dbReference type="InterPro" id="IPR001650">
    <property type="entry name" value="Helicase_C-like"/>
</dbReference>
<evidence type="ECO:0000256" key="5">
    <source>
        <dbReference type="ARBA" id="ARBA00022840"/>
    </source>
</evidence>
<dbReference type="InterPro" id="IPR000629">
    <property type="entry name" value="RNA-helicase_DEAD-box_CS"/>
</dbReference>
<keyword evidence="4 7" id="KW-0347">Helicase</keyword>
<evidence type="ECO:0000256" key="1">
    <source>
        <dbReference type="ARBA" id="ARBA00012552"/>
    </source>
</evidence>
<organism evidence="10 11">
    <name type="scientific">Miscanthus lutarioriparius</name>
    <dbReference type="NCBI Taxonomy" id="422564"/>
    <lineage>
        <taxon>Eukaryota</taxon>
        <taxon>Viridiplantae</taxon>
        <taxon>Streptophyta</taxon>
        <taxon>Embryophyta</taxon>
        <taxon>Tracheophyta</taxon>
        <taxon>Spermatophyta</taxon>
        <taxon>Magnoliopsida</taxon>
        <taxon>Liliopsida</taxon>
        <taxon>Poales</taxon>
        <taxon>Poaceae</taxon>
        <taxon>PACMAD clade</taxon>
        <taxon>Panicoideae</taxon>
        <taxon>Andropogonodae</taxon>
        <taxon>Andropogoneae</taxon>
        <taxon>Saccharinae</taxon>
        <taxon>Miscanthus</taxon>
    </lineage>
</organism>
<sequence length="338" mass="37973">MEPNRELIMEEITPVGESKKAEKLGACRDTECNNVAAPTINSKKTQILGNTSRTPRDELITKHTKAQTCTGGTSAHAEQQTMSRRVQVLVGTPDCILDVLQRHALSPDHIRMLFLDEADELLTGGSKDQIYNIILHLPKKIQVGLFSATYSNETIRTSYRFMDKHVAVIVPRDEELKNVKQYYLTVENEELKLGKLYDLCQITGVEQRLIIYVNTKDKAVSLAKDVGKHYTVSASHDGMDQRARATAIQKLKSGSSSFLITTDHRGTSAIPQVPIIINYDIPTESMRYVRRLQQQNRQFRQPISVVINLVTPAARRTLAAITRFCNRSVGELPSDLKI</sequence>
<dbReference type="PROSITE" id="PS51194">
    <property type="entry name" value="HELICASE_CTER"/>
    <property type="match status" value="1"/>
</dbReference>
<evidence type="ECO:0000259" key="8">
    <source>
        <dbReference type="PROSITE" id="PS51192"/>
    </source>
</evidence>
<comment type="caution">
    <text evidence="10">The sequence shown here is derived from an EMBL/GenBank/DDBJ whole genome shotgun (WGS) entry which is preliminary data.</text>
</comment>
<evidence type="ECO:0000256" key="2">
    <source>
        <dbReference type="ARBA" id="ARBA00022741"/>
    </source>
</evidence>
<dbReference type="GO" id="GO:0005524">
    <property type="term" value="F:ATP binding"/>
    <property type="evidence" value="ECO:0007669"/>
    <property type="project" value="UniProtKB-KW"/>
</dbReference>
<keyword evidence="2 7" id="KW-0547">Nucleotide-binding</keyword>
<evidence type="ECO:0000256" key="3">
    <source>
        <dbReference type="ARBA" id="ARBA00022801"/>
    </source>
</evidence>
<dbReference type="SUPFAM" id="SSF52540">
    <property type="entry name" value="P-loop containing nucleoside triphosphate hydrolases"/>
    <property type="match status" value="1"/>
</dbReference>
<proteinExistence type="inferred from homology"/>
<dbReference type="GO" id="GO:0016787">
    <property type="term" value="F:hydrolase activity"/>
    <property type="evidence" value="ECO:0007669"/>
    <property type="project" value="UniProtKB-KW"/>
</dbReference>
<dbReference type="InterPro" id="IPR011545">
    <property type="entry name" value="DEAD/DEAH_box_helicase_dom"/>
</dbReference>
<feature type="domain" description="Helicase ATP-binding" evidence="8">
    <location>
        <begin position="1"/>
        <end position="168"/>
    </location>
</feature>
<evidence type="ECO:0000256" key="4">
    <source>
        <dbReference type="ARBA" id="ARBA00022806"/>
    </source>
</evidence>
<dbReference type="EC" id="3.6.4.13" evidence="1"/>
<feature type="domain" description="Helicase C-terminal" evidence="9">
    <location>
        <begin position="178"/>
        <end position="338"/>
    </location>
</feature>
<evidence type="ECO:0000256" key="6">
    <source>
        <dbReference type="ARBA" id="ARBA00022884"/>
    </source>
</evidence>
<dbReference type="GO" id="GO:0003724">
    <property type="term" value="F:RNA helicase activity"/>
    <property type="evidence" value="ECO:0007669"/>
    <property type="project" value="UniProtKB-EC"/>
</dbReference>
<keyword evidence="5 7" id="KW-0067">ATP-binding</keyword>
<comment type="similarity">
    <text evidence="7">Belongs to the DEAD box helicase family.</text>
</comment>
<accession>A0A811Q5Q2</accession>
<evidence type="ECO:0000259" key="9">
    <source>
        <dbReference type="PROSITE" id="PS51194"/>
    </source>
</evidence>
<protein>
    <recommendedName>
        <fullName evidence="1">RNA helicase</fullName>
        <ecNumber evidence="1">3.6.4.13</ecNumber>
    </recommendedName>
</protein>